<dbReference type="OrthoDB" id="8229713at2"/>
<evidence type="ECO:0000256" key="1">
    <source>
        <dbReference type="SAM" id="Phobius"/>
    </source>
</evidence>
<dbReference type="EMBL" id="CP043498">
    <property type="protein sequence ID" value="QFY61003.1"/>
    <property type="molecule type" value="Genomic_DNA"/>
</dbReference>
<keyword evidence="1" id="KW-0472">Membrane</keyword>
<feature type="transmembrane region" description="Helical" evidence="1">
    <location>
        <begin position="118"/>
        <end position="139"/>
    </location>
</feature>
<name>A0A5Q0C6E0_9HYPH</name>
<feature type="transmembrane region" description="Helical" evidence="1">
    <location>
        <begin position="20"/>
        <end position="39"/>
    </location>
</feature>
<keyword evidence="1" id="KW-0812">Transmembrane</keyword>
<organism evidence="2 3">
    <name type="scientific">Rhizobium grahamii</name>
    <dbReference type="NCBI Taxonomy" id="1120045"/>
    <lineage>
        <taxon>Bacteria</taxon>
        <taxon>Pseudomonadati</taxon>
        <taxon>Pseudomonadota</taxon>
        <taxon>Alphaproteobacteria</taxon>
        <taxon>Hyphomicrobiales</taxon>
        <taxon>Rhizobiaceae</taxon>
        <taxon>Rhizobium/Agrobacterium group</taxon>
        <taxon>Rhizobium</taxon>
    </lineage>
</organism>
<keyword evidence="1" id="KW-1133">Transmembrane helix</keyword>
<feature type="transmembrane region" description="Helical" evidence="1">
    <location>
        <begin position="351"/>
        <end position="371"/>
    </location>
</feature>
<feature type="transmembrane region" description="Helical" evidence="1">
    <location>
        <begin position="378"/>
        <end position="400"/>
    </location>
</feature>
<feature type="transmembrane region" description="Helical" evidence="1">
    <location>
        <begin position="89"/>
        <end position="106"/>
    </location>
</feature>
<proteinExistence type="predicted"/>
<feature type="transmembrane region" description="Helical" evidence="1">
    <location>
        <begin position="51"/>
        <end position="69"/>
    </location>
</feature>
<sequence>MTRLCAVLLLYLLNLPFADSLFVVLLTLPMLLLVLTGMIRMRSPVFQIGDVFWFCLFVFFVLSPLQRMHGEMIGGTTAITFYAYEPYEYVEAMLIVLLFCVPFLAVRMERDASPVAKAGLPFLTTLLFLNVAAFGLFVVSEGGFERLLSSRLEQDPAEAFIASMLFLGVQSITTCLVSIHLRAFPSRLAPLGVFVLVICLLSISRNPFNSPRFMLLAVWGPVLLALVGGRISAWKFYAVAVIALTVLFPVLSVTTRLGLEGAAGISEISFAGNFFDVPAVDVFDMAVHAVRFMQTHEHMWGAKSVAVILFFVPRALWPGKPIVGGLDIGNELFAAGMYGTPNLSFFLGCDLFMDFGFVGVVFGGIVVAALLQRGMKTNVGLFAGQPVTQFVIASSLPILLRGPVGAVLPLFCCQMFAVVVLSLLTRSHQSLSTDAREAHAL</sequence>
<evidence type="ECO:0000313" key="2">
    <source>
        <dbReference type="EMBL" id="QFY61003.1"/>
    </source>
</evidence>
<evidence type="ECO:0000313" key="3">
    <source>
        <dbReference type="Proteomes" id="UP000326881"/>
    </source>
</evidence>
<dbReference type="RefSeq" id="WP_153271173.1">
    <property type="nucleotide sequence ID" value="NZ_CP043498.1"/>
</dbReference>
<protein>
    <recommendedName>
        <fullName evidence="4">O-antigen polysaccharide polymerase Wzy</fullName>
    </recommendedName>
</protein>
<evidence type="ECO:0008006" key="4">
    <source>
        <dbReference type="Google" id="ProtNLM"/>
    </source>
</evidence>
<feature type="transmembrane region" description="Helical" evidence="1">
    <location>
        <begin position="406"/>
        <end position="424"/>
    </location>
</feature>
<dbReference type="KEGG" id="rgr:FZ934_11615"/>
<dbReference type="AlphaFoldDB" id="A0A5Q0C6E0"/>
<feature type="transmembrane region" description="Helical" evidence="1">
    <location>
        <begin position="188"/>
        <end position="204"/>
    </location>
</feature>
<keyword evidence="3" id="KW-1185">Reference proteome</keyword>
<feature type="transmembrane region" description="Helical" evidence="1">
    <location>
        <begin position="236"/>
        <end position="254"/>
    </location>
</feature>
<feature type="transmembrane region" description="Helical" evidence="1">
    <location>
        <begin position="210"/>
        <end position="229"/>
    </location>
</feature>
<feature type="transmembrane region" description="Helical" evidence="1">
    <location>
        <begin position="159"/>
        <end position="181"/>
    </location>
</feature>
<accession>A0A5Q0C6E0</accession>
<gene>
    <name evidence="2" type="ORF">FZ934_11615</name>
</gene>
<dbReference type="Proteomes" id="UP000326881">
    <property type="component" value="Chromosome"/>
</dbReference>
<reference evidence="2 3" key="1">
    <citation type="submission" date="2019-08" db="EMBL/GenBank/DDBJ databases">
        <title>Prosopis cineraria nodule microbiome.</title>
        <authorList>
            <person name="Ali R."/>
            <person name="Chaluvadi S.R."/>
            <person name="Wang X."/>
        </authorList>
    </citation>
    <scope>NUCLEOTIDE SEQUENCE [LARGE SCALE GENOMIC DNA]</scope>
    <source>
        <strain evidence="2 3">BG7</strain>
    </source>
</reference>